<evidence type="ECO:0000259" key="1">
    <source>
        <dbReference type="Pfam" id="PF12728"/>
    </source>
</evidence>
<dbReference type="InterPro" id="IPR009061">
    <property type="entry name" value="DNA-bd_dom_put_sf"/>
</dbReference>
<gene>
    <name evidence="2" type="ORF">DW216_08135</name>
</gene>
<dbReference type="Proteomes" id="UP000283766">
    <property type="component" value="Unassembled WGS sequence"/>
</dbReference>
<dbReference type="InterPro" id="IPR041657">
    <property type="entry name" value="HTH_17"/>
</dbReference>
<dbReference type="Pfam" id="PF12728">
    <property type="entry name" value="HTH_17"/>
    <property type="match status" value="1"/>
</dbReference>
<dbReference type="PANTHER" id="PTHR34585">
    <property type="match status" value="1"/>
</dbReference>
<evidence type="ECO:0000313" key="3">
    <source>
        <dbReference type="Proteomes" id="UP000283766"/>
    </source>
</evidence>
<evidence type="ECO:0000313" key="2">
    <source>
        <dbReference type="EMBL" id="RHH31959.1"/>
    </source>
</evidence>
<proteinExistence type="predicted"/>
<feature type="domain" description="Helix-turn-helix" evidence="1">
    <location>
        <begin position="43"/>
        <end position="87"/>
    </location>
</feature>
<dbReference type="SUPFAM" id="SSF46955">
    <property type="entry name" value="Putative DNA-binding domain"/>
    <property type="match status" value="1"/>
</dbReference>
<reference evidence="2 3" key="1">
    <citation type="submission" date="2018-08" db="EMBL/GenBank/DDBJ databases">
        <title>A genome reference for cultivated species of the human gut microbiota.</title>
        <authorList>
            <person name="Zou Y."/>
            <person name="Xue W."/>
            <person name="Luo G."/>
        </authorList>
    </citation>
    <scope>NUCLEOTIDE SEQUENCE [LARGE SCALE GENOMIC DNA]</scope>
    <source>
        <strain evidence="2 3">AM18-14LB</strain>
    </source>
</reference>
<comment type="caution">
    <text evidence="2">The sequence shown here is derived from an EMBL/GenBank/DDBJ whole genome shotgun (WGS) entry which is preliminary data.</text>
</comment>
<organism evidence="2 3">
    <name type="scientific">Bacteroides uniformis</name>
    <dbReference type="NCBI Taxonomy" id="820"/>
    <lineage>
        <taxon>Bacteria</taxon>
        <taxon>Pseudomonadati</taxon>
        <taxon>Bacteroidota</taxon>
        <taxon>Bacteroidia</taxon>
        <taxon>Bacteroidales</taxon>
        <taxon>Bacteroidaceae</taxon>
        <taxon>Bacteroides</taxon>
    </lineage>
</organism>
<sequence>MNNEIREKDHEWVKMFHSNIDKLLVSIEKLFESRQPGAFNDELLTDKEVAHILKVSRRTLQDYRNNGILSYIQVGGKILYRTSDVQRTIMSGFKEAYRLRDSG</sequence>
<protein>
    <submittedName>
        <fullName evidence="2">DNA-binding protein</fullName>
    </submittedName>
</protein>
<keyword evidence="2" id="KW-0238">DNA-binding</keyword>
<name>A0A414WDC6_BACUN</name>
<dbReference type="RefSeq" id="WP_118274328.1">
    <property type="nucleotide sequence ID" value="NZ_QRJL01000004.1"/>
</dbReference>
<dbReference type="PANTHER" id="PTHR34585:SF22">
    <property type="entry name" value="HELIX-TURN-HELIX DOMAIN-CONTAINING PROTEIN"/>
    <property type="match status" value="1"/>
</dbReference>
<dbReference type="AlphaFoldDB" id="A0A414WDC6"/>
<dbReference type="EMBL" id="QRJL01000004">
    <property type="protein sequence ID" value="RHH31959.1"/>
    <property type="molecule type" value="Genomic_DNA"/>
</dbReference>
<dbReference type="GO" id="GO:0003677">
    <property type="term" value="F:DNA binding"/>
    <property type="evidence" value="ECO:0007669"/>
    <property type="project" value="UniProtKB-KW"/>
</dbReference>
<accession>A0A414WDC6</accession>